<evidence type="ECO:0000313" key="7">
    <source>
        <dbReference type="Proteomes" id="UP000182486"/>
    </source>
</evidence>
<dbReference type="PANTHER" id="PTHR43179">
    <property type="entry name" value="RHAMNOSYLTRANSFERASE WBBL"/>
    <property type="match status" value="1"/>
</dbReference>
<dbReference type="Gene3D" id="3.90.550.10">
    <property type="entry name" value="Spore Coat Polysaccharide Biosynthesis Protein SpsA, Chain A"/>
    <property type="match status" value="1"/>
</dbReference>
<dbReference type="SUPFAM" id="SSF53448">
    <property type="entry name" value="Nucleotide-diphospho-sugar transferases"/>
    <property type="match status" value="1"/>
</dbReference>
<dbReference type="PANTHER" id="PTHR43179:SF12">
    <property type="entry name" value="GALACTOFURANOSYLTRANSFERASE GLFT2"/>
    <property type="match status" value="1"/>
</dbReference>
<evidence type="ECO:0000313" key="6">
    <source>
        <dbReference type="EMBL" id="OJF12236.1"/>
    </source>
</evidence>
<gene>
    <name evidence="6" type="ORF">BG844_21840</name>
</gene>
<reference evidence="6 7" key="1">
    <citation type="submission" date="2016-09" db="EMBL/GenBank/DDBJ databases">
        <title>Couchioplanes caeruleus draft genome sequence.</title>
        <authorList>
            <person name="Sheehan J."/>
            <person name="Caffrey P."/>
        </authorList>
    </citation>
    <scope>NUCLEOTIDE SEQUENCE [LARGE SCALE GENOMIC DNA]</scope>
    <source>
        <strain evidence="6 7">DSM 43634</strain>
    </source>
</reference>
<evidence type="ECO:0000259" key="5">
    <source>
        <dbReference type="Pfam" id="PF00535"/>
    </source>
</evidence>
<evidence type="ECO:0000256" key="1">
    <source>
        <dbReference type="ARBA" id="ARBA00004776"/>
    </source>
</evidence>
<name>A0A1K0GMD8_9ACTN</name>
<sequence length="318" mass="33856">MSESVAVTVALACHSEERLPGIRAAIDSVQRQSHRPAGIVVAVDHNAALGAVLRAEFPSVVVVGNDGPNRGASATRNVAAARARTPLIAFLDDDEVAAPTWLAGLVAPFEDAYVVGTGGRYRPVWNHRRPFWFPDEFGWVVGAHYKGMPTTTARVRNVWAGSMAVRADVFRAVGGFRTGFGKVGDVSRPEDTDLCIRMAAERQGHWVYVPRAIVDHEVPAYRASLRFFAGRCYAEGVGKIEMRAALRDLPDALGDEQTYVTRTVPLGLARNVATGRLDRAAAMALGIACAAAGAASASWAARRTGAPRPRITAGSGSA</sequence>
<keyword evidence="7" id="KW-1185">Reference proteome</keyword>
<feature type="domain" description="Glycosyltransferase 2-like" evidence="5">
    <location>
        <begin position="9"/>
        <end position="172"/>
    </location>
</feature>
<comment type="pathway">
    <text evidence="1">Cell wall biogenesis; cell wall polysaccharide biosynthesis.</text>
</comment>
<dbReference type="InterPro" id="IPR001173">
    <property type="entry name" value="Glyco_trans_2-like"/>
</dbReference>
<keyword evidence="4" id="KW-0808">Transferase</keyword>
<comment type="similarity">
    <text evidence="2">Belongs to the glycosyltransferase 2 family.</text>
</comment>
<evidence type="ECO:0000256" key="3">
    <source>
        <dbReference type="ARBA" id="ARBA00022676"/>
    </source>
</evidence>
<dbReference type="Proteomes" id="UP000182486">
    <property type="component" value="Unassembled WGS sequence"/>
</dbReference>
<organism evidence="6 7">
    <name type="scientific">Couchioplanes caeruleus subsp. caeruleus</name>
    <dbReference type="NCBI Taxonomy" id="56427"/>
    <lineage>
        <taxon>Bacteria</taxon>
        <taxon>Bacillati</taxon>
        <taxon>Actinomycetota</taxon>
        <taxon>Actinomycetes</taxon>
        <taxon>Micromonosporales</taxon>
        <taxon>Micromonosporaceae</taxon>
        <taxon>Couchioplanes</taxon>
    </lineage>
</organism>
<evidence type="ECO:0000256" key="4">
    <source>
        <dbReference type="ARBA" id="ARBA00022679"/>
    </source>
</evidence>
<protein>
    <recommendedName>
        <fullName evidence="5">Glycosyltransferase 2-like domain-containing protein</fullName>
    </recommendedName>
</protein>
<comment type="caution">
    <text evidence="6">The sequence shown here is derived from an EMBL/GenBank/DDBJ whole genome shotgun (WGS) entry which is preliminary data.</text>
</comment>
<accession>A0A1K0GMD8</accession>
<dbReference type="Pfam" id="PF00535">
    <property type="entry name" value="Glycos_transf_2"/>
    <property type="match status" value="1"/>
</dbReference>
<dbReference type="GO" id="GO:0016757">
    <property type="term" value="F:glycosyltransferase activity"/>
    <property type="evidence" value="ECO:0007669"/>
    <property type="project" value="UniProtKB-KW"/>
</dbReference>
<dbReference type="AlphaFoldDB" id="A0A1K0GMD8"/>
<dbReference type="RefSeq" id="WP_071807208.1">
    <property type="nucleotide sequence ID" value="NZ_MEIA01000230.1"/>
</dbReference>
<dbReference type="InterPro" id="IPR029044">
    <property type="entry name" value="Nucleotide-diphossugar_trans"/>
</dbReference>
<proteinExistence type="inferred from homology"/>
<keyword evidence="3" id="KW-0328">Glycosyltransferase</keyword>
<dbReference type="EMBL" id="MEIA01000230">
    <property type="protein sequence ID" value="OJF12236.1"/>
    <property type="molecule type" value="Genomic_DNA"/>
</dbReference>
<evidence type="ECO:0000256" key="2">
    <source>
        <dbReference type="ARBA" id="ARBA00006739"/>
    </source>
</evidence>